<gene>
    <name evidence="2" type="ORF">GCM10017635_32230</name>
</gene>
<evidence type="ECO:0000256" key="1">
    <source>
        <dbReference type="SAM" id="Phobius"/>
    </source>
</evidence>
<name>A0AAD3RVG7_9RHOB</name>
<protein>
    <submittedName>
        <fullName evidence="2">Uncharacterized protein</fullName>
    </submittedName>
</protein>
<proteinExistence type="predicted"/>
<evidence type="ECO:0000313" key="3">
    <source>
        <dbReference type="Proteomes" id="UP001143349"/>
    </source>
</evidence>
<keyword evidence="3" id="KW-1185">Reference proteome</keyword>
<keyword evidence="1" id="KW-0472">Membrane</keyword>
<dbReference type="Gene3D" id="1.10.150.20">
    <property type="entry name" value="5' to 3' exonuclease, C-terminal subdomain"/>
    <property type="match status" value="1"/>
</dbReference>
<accession>A0AAD3RVG7</accession>
<feature type="transmembrane region" description="Helical" evidence="1">
    <location>
        <begin position="34"/>
        <end position="56"/>
    </location>
</feature>
<sequence>MERAECNRNCWISAAITGVVVLLFTSGLGELHWFAGLFLGLVTFALFGALMVWLVCHDRPELFEDGRQGMTGTDWQRAAADSQPERLVVSGSLGPECDDTGAQIPIVAGALPGQGISEQVLDPVNESTATVIPGDERRDDLRRIKGIGPKLSDWLNANGVTRYEQIAGWDKARIAGYAERLGRMGGRIEADDWVGQARLLAAGGETEHSRRVDKGEAS</sequence>
<reference evidence="2" key="2">
    <citation type="submission" date="2023-01" db="EMBL/GenBank/DDBJ databases">
        <authorList>
            <person name="Sun Q."/>
            <person name="Evtushenko L."/>
        </authorList>
    </citation>
    <scope>NUCLEOTIDE SEQUENCE</scope>
    <source>
        <strain evidence="2">VKM B-2222</strain>
    </source>
</reference>
<dbReference type="EMBL" id="BSFH01000095">
    <property type="protein sequence ID" value="GLK65746.1"/>
    <property type="molecule type" value="Genomic_DNA"/>
</dbReference>
<evidence type="ECO:0000313" key="2">
    <source>
        <dbReference type="EMBL" id="GLK65746.1"/>
    </source>
</evidence>
<organism evidence="2 3">
    <name type="scientific">Paracoccus kondratievae</name>
    <dbReference type="NCBI Taxonomy" id="135740"/>
    <lineage>
        <taxon>Bacteria</taxon>
        <taxon>Pseudomonadati</taxon>
        <taxon>Pseudomonadota</taxon>
        <taxon>Alphaproteobacteria</taxon>
        <taxon>Rhodobacterales</taxon>
        <taxon>Paracoccaceae</taxon>
        <taxon>Paracoccus</taxon>
    </lineage>
</organism>
<comment type="caution">
    <text evidence="2">The sequence shown here is derived from an EMBL/GenBank/DDBJ whole genome shotgun (WGS) entry which is preliminary data.</text>
</comment>
<feature type="transmembrane region" description="Helical" evidence="1">
    <location>
        <begin position="9"/>
        <end position="28"/>
    </location>
</feature>
<keyword evidence="1" id="KW-0812">Transmembrane</keyword>
<dbReference type="Proteomes" id="UP001143349">
    <property type="component" value="Unassembled WGS sequence"/>
</dbReference>
<dbReference type="RefSeq" id="WP_085501279.1">
    <property type="nucleotide sequence ID" value="NZ_BSFH01000095.1"/>
</dbReference>
<dbReference type="AlphaFoldDB" id="A0AAD3RVG7"/>
<keyword evidence="1" id="KW-1133">Transmembrane helix</keyword>
<reference evidence="2" key="1">
    <citation type="journal article" date="2014" name="Int. J. Syst. Evol. Microbiol.">
        <title>Complete genome sequence of Corynebacterium casei LMG S-19264T (=DSM 44701T), isolated from a smear-ripened cheese.</title>
        <authorList>
            <consortium name="US DOE Joint Genome Institute (JGI-PGF)"/>
            <person name="Walter F."/>
            <person name="Albersmeier A."/>
            <person name="Kalinowski J."/>
            <person name="Ruckert C."/>
        </authorList>
    </citation>
    <scope>NUCLEOTIDE SEQUENCE</scope>
    <source>
        <strain evidence="2">VKM B-2222</strain>
    </source>
</reference>